<dbReference type="PANTHER" id="PTHR36307">
    <property type="entry name" value="FLAGELLA BASAL BODY P-RING FORMATION PROTEIN FLGA"/>
    <property type="match status" value="1"/>
</dbReference>
<dbReference type="GO" id="GO:0044780">
    <property type="term" value="P:bacterial-type flagellum assembly"/>
    <property type="evidence" value="ECO:0007669"/>
    <property type="project" value="InterPro"/>
</dbReference>
<dbReference type="Pfam" id="PF17656">
    <property type="entry name" value="ChapFlgA_N"/>
    <property type="match status" value="1"/>
</dbReference>
<evidence type="ECO:0000313" key="10">
    <source>
        <dbReference type="Proteomes" id="UP000050864"/>
    </source>
</evidence>
<dbReference type="Gene3D" id="3.90.1210.10">
    <property type="entry name" value="Antifreeze-like/N-acetylneuraminic acid synthase C-terminal domain"/>
    <property type="match status" value="1"/>
</dbReference>
<dbReference type="SMART" id="SM00858">
    <property type="entry name" value="SAF"/>
    <property type="match status" value="1"/>
</dbReference>
<keyword evidence="4 7" id="KW-0732">Signal</keyword>
<proteinExistence type="inferred from homology"/>
<evidence type="ECO:0000313" key="9">
    <source>
        <dbReference type="EMBL" id="KRG64346.1"/>
    </source>
</evidence>
<dbReference type="RefSeq" id="WP_057633230.1">
    <property type="nucleotide sequence ID" value="NZ_LDJI01000014.1"/>
</dbReference>
<dbReference type="Gene3D" id="2.30.30.760">
    <property type="match status" value="1"/>
</dbReference>
<keyword evidence="7" id="KW-1005">Bacterial flagellum biogenesis</keyword>
<feature type="signal peptide" evidence="7">
    <location>
        <begin position="1"/>
        <end position="17"/>
    </location>
</feature>
<dbReference type="InterPro" id="IPR013974">
    <property type="entry name" value="SAF"/>
</dbReference>
<gene>
    <name evidence="9" type="primary">flgA</name>
    <name evidence="9" type="ORF">ABB26_08430</name>
</gene>
<dbReference type="STRING" id="405444.ABB26_08430"/>
<dbReference type="Pfam" id="PF13144">
    <property type="entry name" value="ChapFlgA"/>
    <property type="match status" value="1"/>
</dbReference>
<keyword evidence="9" id="KW-0966">Cell projection</keyword>
<evidence type="ECO:0000256" key="2">
    <source>
        <dbReference type="ARBA" id="ARBA00010474"/>
    </source>
</evidence>
<dbReference type="OrthoDB" id="1669037at2"/>
<comment type="subcellular location">
    <subcellularLocation>
        <location evidence="1 7">Periplasm</location>
    </subcellularLocation>
</comment>
<keyword evidence="9" id="KW-0282">Flagellum</keyword>
<reference evidence="9 10" key="1">
    <citation type="submission" date="2015-05" db="EMBL/GenBank/DDBJ databases">
        <title>Genome sequencing and analysis of members of genus Stenotrophomonas.</title>
        <authorList>
            <person name="Patil P.P."/>
            <person name="Midha S."/>
            <person name="Patil P.B."/>
        </authorList>
    </citation>
    <scope>NUCLEOTIDE SEQUENCE [LARGE SCALE GENOMIC DNA]</scope>
    <source>
        <strain evidence="9 10">DSM 18929</strain>
    </source>
</reference>
<dbReference type="Proteomes" id="UP000050864">
    <property type="component" value="Unassembled WGS sequence"/>
</dbReference>
<keyword evidence="5 7" id="KW-0574">Periplasm</keyword>
<dbReference type="EMBL" id="LDJI01000014">
    <property type="protein sequence ID" value="KRG64346.1"/>
    <property type="molecule type" value="Genomic_DNA"/>
</dbReference>
<evidence type="ECO:0000256" key="6">
    <source>
        <dbReference type="ARBA" id="ARBA00025643"/>
    </source>
</evidence>
<dbReference type="PATRIC" id="fig|405444.3.peg.686"/>
<evidence type="ECO:0000256" key="1">
    <source>
        <dbReference type="ARBA" id="ARBA00004418"/>
    </source>
</evidence>
<accession>A0A0R0CCZ8</accession>
<name>A0A0R0CCZ8_9GAMM</name>
<dbReference type="CDD" id="cd11614">
    <property type="entry name" value="SAF_CpaB_FlgA_like"/>
    <property type="match status" value="1"/>
</dbReference>
<dbReference type="AlphaFoldDB" id="A0A0R0CCZ8"/>
<evidence type="ECO:0000256" key="3">
    <source>
        <dbReference type="ARBA" id="ARBA00014754"/>
    </source>
</evidence>
<dbReference type="PANTHER" id="PTHR36307:SF1">
    <property type="entry name" value="FLAGELLA BASAL BODY P-RING FORMATION PROTEIN FLGA"/>
    <property type="match status" value="1"/>
</dbReference>
<organism evidence="9 10">
    <name type="scientific">Stenotrophomonas humi</name>
    <dbReference type="NCBI Taxonomy" id="405444"/>
    <lineage>
        <taxon>Bacteria</taxon>
        <taxon>Pseudomonadati</taxon>
        <taxon>Pseudomonadota</taxon>
        <taxon>Gammaproteobacteria</taxon>
        <taxon>Lysobacterales</taxon>
        <taxon>Lysobacteraceae</taxon>
        <taxon>Stenotrophomonas</taxon>
    </lineage>
</organism>
<evidence type="ECO:0000259" key="8">
    <source>
        <dbReference type="SMART" id="SM00858"/>
    </source>
</evidence>
<evidence type="ECO:0000256" key="7">
    <source>
        <dbReference type="RuleBase" id="RU362063"/>
    </source>
</evidence>
<dbReference type="InterPro" id="IPR017585">
    <property type="entry name" value="SAF_FlgA"/>
</dbReference>
<comment type="function">
    <text evidence="6 7">Involved in the assembly process of the P-ring formation. It may associate with FlgF on the rod constituting a structure essential for the P-ring assembly or may act as a modulator protein for the P-ring assembly.</text>
</comment>
<evidence type="ECO:0000256" key="5">
    <source>
        <dbReference type="ARBA" id="ARBA00022764"/>
    </source>
</evidence>
<comment type="caution">
    <text evidence="9">The sequence shown here is derived from an EMBL/GenBank/DDBJ whole genome shotgun (WGS) entry which is preliminary data.</text>
</comment>
<evidence type="ECO:0000256" key="4">
    <source>
        <dbReference type="ARBA" id="ARBA00022729"/>
    </source>
</evidence>
<sequence length="214" mass="21909">MRLLLSLCVLLPVAAWASTFQPVESIRAAALSTLAPGEEGDAGVDAGLRLPACPAPLQARATANTTVEVSCPQGSGWRLFVPVKVRREQQVLVLNRGVAAGETLAAADIGTVKRDTARIAGAVLSSPEVAIGQVARRALSAGSLLSAADLVAPRIVRRGDNVALVARRGGVEVRVAGRALGDAGAGERVSVENLSSRRVMQGVAAPGGDVLVTR</sequence>
<keyword evidence="9" id="KW-0969">Cilium</keyword>
<keyword evidence="10" id="KW-1185">Reference proteome</keyword>
<dbReference type="InterPro" id="IPR039246">
    <property type="entry name" value="Flagellar_FlgA"/>
</dbReference>
<dbReference type="InterPro" id="IPR041231">
    <property type="entry name" value="FlgA_N"/>
</dbReference>
<comment type="similarity">
    <text evidence="2 7">Belongs to the FlgA family.</text>
</comment>
<feature type="domain" description="SAF" evidence="8">
    <location>
        <begin position="89"/>
        <end position="151"/>
    </location>
</feature>
<feature type="chain" id="PRO_5005967164" description="Flagella basal body P-ring formation protein FlgA" evidence="7">
    <location>
        <begin position="18"/>
        <end position="214"/>
    </location>
</feature>
<protein>
    <recommendedName>
        <fullName evidence="3 7">Flagella basal body P-ring formation protein FlgA</fullName>
    </recommendedName>
</protein>
<dbReference type="NCBIfam" id="TIGR03170">
    <property type="entry name" value="flgA_cterm"/>
    <property type="match status" value="1"/>
</dbReference>
<dbReference type="GO" id="GO:0042597">
    <property type="term" value="C:periplasmic space"/>
    <property type="evidence" value="ECO:0007669"/>
    <property type="project" value="UniProtKB-SubCell"/>
</dbReference>